<keyword evidence="6" id="KW-0547">Nucleotide-binding</keyword>
<dbReference type="Pfam" id="PF00069">
    <property type="entry name" value="Pkinase"/>
    <property type="match status" value="1"/>
</dbReference>
<reference evidence="12" key="1">
    <citation type="submission" date="2025-08" db="UniProtKB">
        <authorList>
            <consortium name="Ensembl"/>
        </authorList>
    </citation>
    <scope>IDENTIFICATION</scope>
</reference>
<keyword evidence="3" id="KW-0723">Serine/threonine-protein kinase</keyword>
<dbReference type="GO" id="GO:0008349">
    <property type="term" value="F:MAP kinase kinase kinase kinase activity"/>
    <property type="evidence" value="ECO:0007669"/>
    <property type="project" value="InterPro"/>
</dbReference>
<evidence type="ECO:0000256" key="3">
    <source>
        <dbReference type="ARBA" id="ARBA00022527"/>
    </source>
</evidence>
<evidence type="ECO:0000256" key="5">
    <source>
        <dbReference type="ARBA" id="ARBA00022679"/>
    </source>
</evidence>
<sequence length="597" mass="67765">YFFSSCQGIERCIPQHVLYPYWNTKLWICMEYCGGGSLQDIYQVTGPLKEKQIAYICRETLQGLNHLHETGKIHRDIKGANILLTDRGDVKLADFGVAAEISASVAKRKSFIGTPYWMAPEVAAVEKKGGYNHLCDIWAVGITAIELAELQPPMFDLHPMRALMLMSKSSFQPPKLKDKSKWPAVFHSFVKMCLIKSPRKRPTAETLLQHPFVTQLLTRKLMIELLDMASNPDLHHPPSPEENEEVRTRQLHYVGITMGACFTKVFNGCPLKIHCAETWVLPKTRDQYLILGAEEGVYILNLNELHEDTLEKLLPQRCTWLYVMNNVLMSISGKSSHLYSHRLTALFEQRGHLQRKQGHMSLGTNRFTERIIHRKFAVSVKIADTKGSRKCSVARNPYTDSTFLCAAVPSGLVLLLWYEPLQKFMHLKHIAVPLPDPLPIFELLVLMTDELPQLCVGVQESLQQQNERQLKFDIINLNGIAVQVTQLDRDTVLIALEKSVKIVNMQGVPSKELASELEFDFPIETLVCLEESVLAFWKHGLKGLNLHNCEITQEITDKSRQFKVLGTHRDIVLQSTPTDNPSATSNLYILTGHESSY</sequence>
<dbReference type="Pfam" id="PF00780">
    <property type="entry name" value="CNH"/>
    <property type="match status" value="1"/>
</dbReference>
<evidence type="ECO:0000313" key="12">
    <source>
        <dbReference type="Ensembl" id="ENSCCRP00000056796.2"/>
    </source>
</evidence>
<reference evidence="12" key="2">
    <citation type="submission" date="2025-09" db="UniProtKB">
        <authorList>
            <consortium name="Ensembl"/>
        </authorList>
    </citation>
    <scope>IDENTIFICATION</scope>
</reference>
<dbReference type="GO" id="GO:0005737">
    <property type="term" value="C:cytoplasm"/>
    <property type="evidence" value="ECO:0007669"/>
    <property type="project" value="TreeGrafter"/>
</dbReference>
<keyword evidence="13" id="KW-1185">Reference proteome</keyword>
<evidence type="ECO:0000259" key="11">
    <source>
        <dbReference type="PROSITE" id="PS50219"/>
    </source>
</evidence>
<dbReference type="PROSITE" id="PS50011">
    <property type="entry name" value="PROTEIN_KINASE_DOM"/>
    <property type="match status" value="1"/>
</dbReference>
<comment type="similarity">
    <text evidence="2">Belongs to the protein kinase superfamily. STE Ser/Thr protein kinase family. STE20 subfamily.</text>
</comment>
<dbReference type="AlphaFoldDB" id="A0A8C1D0X5"/>
<evidence type="ECO:0000256" key="4">
    <source>
        <dbReference type="ARBA" id="ARBA00022553"/>
    </source>
</evidence>
<keyword evidence="5" id="KW-0808">Transferase</keyword>
<dbReference type="InterPro" id="IPR001180">
    <property type="entry name" value="CNH_dom"/>
</dbReference>
<dbReference type="PIRSF" id="PIRSF038172">
    <property type="entry name" value="MAPKKKK"/>
    <property type="match status" value="1"/>
</dbReference>
<keyword evidence="4" id="KW-0597">Phosphoprotein</keyword>
<keyword evidence="8" id="KW-0067">ATP-binding</keyword>
<dbReference type="PANTHER" id="PTHR48012:SF30">
    <property type="entry name" value="NON-SPECIFIC SERINE_THREONINE PROTEIN KINASE"/>
    <property type="match status" value="1"/>
</dbReference>
<dbReference type="SMART" id="SM00220">
    <property type="entry name" value="S_TKc"/>
    <property type="match status" value="1"/>
</dbReference>
<dbReference type="InterPro" id="IPR011009">
    <property type="entry name" value="Kinase-like_dom_sf"/>
</dbReference>
<dbReference type="SUPFAM" id="SSF56112">
    <property type="entry name" value="Protein kinase-like (PK-like)"/>
    <property type="match status" value="1"/>
</dbReference>
<evidence type="ECO:0000256" key="2">
    <source>
        <dbReference type="ARBA" id="ARBA00008874"/>
    </source>
</evidence>
<evidence type="ECO:0000256" key="1">
    <source>
        <dbReference type="ARBA" id="ARBA00001946"/>
    </source>
</evidence>
<comment type="cofactor">
    <cofactor evidence="1">
        <name>Mg(2+)</name>
        <dbReference type="ChEBI" id="CHEBI:18420"/>
    </cofactor>
</comment>
<feature type="active site" description="Proton acceptor" evidence="9">
    <location>
        <position position="76"/>
    </location>
</feature>
<organism evidence="12 13">
    <name type="scientific">Cyprinus carpio carpio</name>
    <dbReference type="NCBI Taxonomy" id="630221"/>
    <lineage>
        <taxon>Eukaryota</taxon>
        <taxon>Metazoa</taxon>
        <taxon>Chordata</taxon>
        <taxon>Craniata</taxon>
        <taxon>Vertebrata</taxon>
        <taxon>Euteleostomi</taxon>
        <taxon>Actinopterygii</taxon>
        <taxon>Neopterygii</taxon>
        <taxon>Teleostei</taxon>
        <taxon>Ostariophysi</taxon>
        <taxon>Cypriniformes</taxon>
        <taxon>Cyprinidae</taxon>
        <taxon>Cyprininae</taxon>
        <taxon>Cyprinus</taxon>
    </lineage>
</organism>
<evidence type="ECO:0000313" key="13">
    <source>
        <dbReference type="Proteomes" id="UP001108240"/>
    </source>
</evidence>
<feature type="domain" description="Protein kinase" evidence="10">
    <location>
        <begin position="1"/>
        <end position="213"/>
    </location>
</feature>
<evidence type="ECO:0000256" key="9">
    <source>
        <dbReference type="PIRSR" id="PIRSR038172-1"/>
    </source>
</evidence>
<dbReference type="InterPro" id="IPR000719">
    <property type="entry name" value="Prot_kinase_dom"/>
</dbReference>
<dbReference type="InterPro" id="IPR050629">
    <property type="entry name" value="STE20/SPS1-PAK"/>
</dbReference>
<accession>A0A8C1D0X5</accession>
<dbReference type="SMART" id="SM00036">
    <property type="entry name" value="CNH"/>
    <property type="match status" value="1"/>
</dbReference>
<protein>
    <submittedName>
        <fullName evidence="12">Mitogen-activated protein kinase kinase kinase kinase 2</fullName>
    </submittedName>
</protein>
<dbReference type="Proteomes" id="UP001108240">
    <property type="component" value="Unplaced"/>
</dbReference>
<dbReference type="Ensembl" id="ENSCCRT00000061577.2">
    <property type="protein sequence ID" value="ENSCCRP00000056796.2"/>
    <property type="gene ID" value="ENSCCRG00000027092.2"/>
</dbReference>
<name>A0A8C1D0X5_CYPCA</name>
<dbReference type="PANTHER" id="PTHR48012">
    <property type="entry name" value="STERILE20-LIKE KINASE, ISOFORM B-RELATED"/>
    <property type="match status" value="1"/>
</dbReference>
<evidence type="ECO:0000256" key="7">
    <source>
        <dbReference type="ARBA" id="ARBA00022777"/>
    </source>
</evidence>
<proteinExistence type="inferred from homology"/>
<evidence type="ECO:0000256" key="6">
    <source>
        <dbReference type="ARBA" id="ARBA00022741"/>
    </source>
</evidence>
<dbReference type="GO" id="GO:0005524">
    <property type="term" value="F:ATP binding"/>
    <property type="evidence" value="ECO:0007669"/>
    <property type="project" value="UniProtKB-KW"/>
</dbReference>
<evidence type="ECO:0000259" key="10">
    <source>
        <dbReference type="PROSITE" id="PS50011"/>
    </source>
</evidence>
<dbReference type="GeneTree" id="ENSGT00940000166658"/>
<dbReference type="Gene3D" id="1.10.510.10">
    <property type="entry name" value="Transferase(Phosphotransferase) domain 1"/>
    <property type="match status" value="1"/>
</dbReference>
<evidence type="ECO:0000256" key="8">
    <source>
        <dbReference type="ARBA" id="ARBA00022840"/>
    </source>
</evidence>
<feature type="domain" description="CNH" evidence="11">
    <location>
        <begin position="270"/>
        <end position="570"/>
    </location>
</feature>
<keyword evidence="7" id="KW-0418">Kinase</keyword>
<dbReference type="PROSITE" id="PS50219">
    <property type="entry name" value="CNH"/>
    <property type="match status" value="1"/>
</dbReference>
<dbReference type="FunFam" id="1.10.510.10:FF:000031">
    <property type="entry name" value="Mitogen-activated protein kinase kinase kinase kinase"/>
    <property type="match status" value="1"/>
</dbReference>
<dbReference type="InterPro" id="IPR021160">
    <property type="entry name" value="MAPKKKK"/>
</dbReference>